<accession>K9TIZ5</accession>
<evidence type="ECO:0000313" key="2">
    <source>
        <dbReference type="EMBL" id="AFY82363.1"/>
    </source>
</evidence>
<dbReference type="RefSeq" id="WP_015149001.1">
    <property type="nucleotide sequence ID" value="NC_019693.1"/>
</dbReference>
<evidence type="ECO:0000313" key="3">
    <source>
        <dbReference type="Proteomes" id="UP000010367"/>
    </source>
</evidence>
<dbReference type="EMBL" id="CP003607">
    <property type="protein sequence ID" value="AFY82363.1"/>
    <property type="molecule type" value="Genomic_DNA"/>
</dbReference>
<sequence>MKKRSGKFNLKRRIIKIEACDFHALSVLSSQAQYGGNPEHKRNPGDFNLTPPSGPRKGKSLCDTVKVFTRHEALKLLRKGIKNGLVSDRCIGQWPKNVWSVMDDGTPLEAQLESVEQGSYHGYPMHSDDSFREEVIKQWRIRSELAES</sequence>
<name>K9TIZ5_9CYAN</name>
<evidence type="ECO:0000256" key="1">
    <source>
        <dbReference type="SAM" id="MobiDB-lite"/>
    </source>
</evidence>
<keyword evidence="3" id="KW-1185">Reference proteome</keyword>
<dbReference type="OrthoDB" id="598110at2"/>
<dbReference type="eggNOG" id="ENOG5032VHN">
    <property type="taxonomic scope" value="Bacteria"/>
</dbReference>
<dbReference type="KEGG" id="oac:Oscil6304_2756"/>
<proteinExistence type="predicted"/>
<organism evidence="2 3">
    <name type="scientific">Oscillatoria acuminata PCC 6304</name>
    <dbReference type="NCBI Taxonomy" id="56110"/>
    <lineage>
        <taxon>Bacteria</taxon>
        <taxon>Bacillati</taxon>
        <taxon>Cyanobacteriota</taxon>
        <taxon>Cyanophyceae</taxon>
        <taxon>Oscillatoriophycideae</taxon>
        <taxon>Oscillatoriales</taxon>
        <taxon>Oscillatoriaceae</taxon>
        <taxon>Oscillatoria</taxon>
    </lineage>
</organism>
<feature type="region of interest" description="Disordered" evidence="1">
    <location>
        <begin position="33"/>
        <end position="60"/>
    </location>
</feature>
<gene>
    <name evidence="2" type="ORF">Oscil6304_2756</name>
</gene>
<reference evidence="2 3" key="1">
    <citation type="submission" date="2012-06" db="EMBL/GenBank/DDBJ databases">
        <title>Finished chromosome of genome of Oscillatoria acuminata PCC 6304.</title>
        <authorList>
            <consortium name="US DOE Joint Genome Institute"/>
            <person name="Gugger M."/>
            <person name="Coursin T."/>
            <person name="Rippka R."/>
            <person name="Tandeau De Marsac N."/>
            <person name="Huntemann M."/>
            <person name="Wei C.-L."/>
            <person name="Han J."/>
            <person name="Detter J.C."/>
            <person name="Han C."/>
            <person name="Tapia R."/>
            <person name="Davenport K."/>
            <person name="Daligault H."/>
            <person name="Erkkila T."/>
            <person name="Gu W."/>
            <person name="Munk A.C.C."/>
            <person name="Teshima H."/>
            <person name="Xu Y."/>
            <person name="Chain P."/>
            <person name="Chen A."/>
            <person name="Krypides N."/>
            <person name="Mavromatis K."/>
            <person name="Markowitz V."/>
            <person name="Szeto E."/>
            <person name="Ivanova N."/>
            <person name="Mikhailova N."/>
            <person name="Ovchinnikova G."/>
            <person name="Pagani I."/>
            <person name="Pati A."/>
            <person name="Goodwin L."/>
            <person name="Peters L."/>
            <person name="Pitluck S."/>
            <person name="Woyke T."/>
            <person name="Kerfeld C."/>
        </authorList>
    </citation>
    <scope>NUCLEOTIDE SEQUENCE [LARGE SCALE GENOMIC DNA]</scope>
    <source>
        <strain evidence="2 3">PCC 6304</strain>
    </source>
</reference>
<protein>
    <submittedName>
        <fullName evidence="2">Uncharacterized protein</fullName>
    </submittedName>
</protein>
<dbReference type="HOGENOM" id="CLU_148534_0_0_3"/>
<dbReference type="InParanoid" id="K9TIZ5"/>
<dbReference type="STRING" id="56110.Oscil6304_2756"/>
<dbReference type="Proteomes" id="UP000010367">
    <property type="component" value="Chromosome"/>
</dbReference>
<dbReference type="AlphaFoldDB" id="K9TIZ5"/>